<comment type="function">
    <text evidence="5">Zinc chaperone that directly transfers zinc cofactor to target proteins, thereby activating them. Zinc is transferred from the CXCC motif in the GTPase domain to the zinc binding site in target proteins in a process requiring GTP hydrolysis.</text>
</comment>
<dbReference type="KEGG" id="pye:A6J80_00605"/>
<dbReference type="GO" id="GO:0000166">
    <property type="term" value="F:nucleotide binding"/>
    <property type="evidence" value="ECO:0007669"/>
    <property type="project" value="UniProtKB-KW"/>
</dbReference>
<dbReference type="InterPro" id="IPR003495">
    <property type="entry name" value="CobW/HypB/UreG_nucleotide-bd"/>
</dbReference>
<evidence type="ECO:0000256" key="1">
    <source>
        <dbReference type="ARBA" id="ARBA00022741"/>
    </source>
</evidence>
<reference evidence="8" key="1">
    <citation type="submission" date="2017-12" db="EMBL/GenBank/DDBJ databases">
        <title>FDA dAtabase for Regulatory Grade micrObial Sequences (FDA-ARGOS): Supporting development and validation of Infectious Disease Dx tests.</title>
        <authorList>
            <person name="Campos J."/>
            <person name="Goldberg B."/>
            <person name="Tallon L."/>
            <person name="Sadzewicz L."/>
            <person name="Sengamalay N."/>
            <person name="Ott S."/>
            <person name="Godinez A."/>
            <person name="Nagaraj S."/>
            <person name="Vyas G."/>
            <person name="Aluvathingal J."/>
            <person name="Nadendla S."/>
            <person name="Geyer C."/>
            <person name="Nandy P."/>
            <person name="Hobson J."/>
            <person name="Sichtig H."/>
        </authorList>
    </citation>
    <scope>NUCLEOTIDE SEQUENCE</scope>
    <source>
        <strain evidence="8">FDAARGOS_252</strain>
        <plasmid evidence="8">unnamed2</plasmid>
    </source>
</reference>
<accession>A0A1V0GMI4</accession>
<dbReference type="EMBL" id="CP020440">
    <property type="protein sequence ID" value="ARC35045.1"/>
    <property type="molecule type" value="Genomic_DNA"/>
</dbReference>
<dbReference type="SUPFAM" id="SSF52540">
    <property type="entry name" value="P-loop containing nucleoside triphosphate hydrolases"/>
    <property type="match status" value="1"/>
</dbReference>
<feature type="domain" description="CobW C-terminal" evidence="7">
    <location>
        <begin position="231"/>
        <end position="324"/>
    </location>
</feature>
<comment type="catalytic activity">
    <reaction evidence="6">
        <text>GTP + H2O = GDP + phosphate + H(+)</text>
        <dbReference type="Rhea" id="RHEA:19669"/>
        <dbReference type="ChEBI" id="CHEBI:15377"/>
        <dbReference type="ChEBI" id="CHEBI:15378"/>
        <dbReference type="ChEBI" id="CHEBI:37565"/>
        <dbReference type="ChEBI" id="CHEBI:43474"/>
        <dbReference type="ChEBI" id="CHEBI:58189"/>
    </reaction>
    <physiologicalReaction direction="left-to-right" evidence="6">
        <dbReference type="Rhea" id="RHEA:19670"/>
    </physiologicalReaction>
</comment>
<comment type="similarity">
    <text evidence="4">Belongs to the SIMIBI class G3E GTPase family. ZNG1 subfamily.</text>
</comment>
<dbReference type="PANTHER" id="PTHR13748:SF62">
    <property type="entry name" value="COBW DOMAIN-CONTAINING PROTEIN"/>
    <property type="match status" value="1"/>
</dbReference>
<evidence type="ECO:0000313" key="9">
    <source>
        <dbReference type="Proteomes" id="UP000191257"/>
    </source>
</evidence>
<dbReference type="CDD" id="cd03112">
    <property type="entry name" value="CobW-like"/>
    <property type="match status" value="1"/>
</dbReference>
<dbReference type="Proteomes" id="UP000191257">
    <property type="component" value="Plasmid unnamed2"/>
</dbReference>
<name>A0A1V0GMI4_9RHOB</name>
<proteinExistence type="inferred from homology"/>
<dbReference type="Gene3D" id="3.30.1220.10">
    <property type="entry name" value="CobW-like, C-terminal domain"/>
    <property type="match status" value="1"/>
</dbReference>
<evidence type="ECO:0000256" key="3">
    <source>
        <dbReference type="ARBA" id="ARBA00023186"/>
    </source>
</evidence>
<sequence>MIPVFVVTGFLRAGKTTLVNRLLAAHPDTALIINEFGAVAVDHHLVRQGRERVLTSTGCICCTAGSDLRSTLDELLRGRRDGSLPGYARVLVETTGLADPAPIVNSLIPGGLPAVALRDHAVARAFRLSSVITVADAQGIAALVARHAQALRQVAFADHLVLSHTDLGPPGDLSALTAINPGLRVHDAGDPAFDPGLLLAPGSYDAAGKGAALAGWLAEAKGASGPRHGGIAAHTLAADALLDRARLMDFLAGLVAGGQVLRAKGLVAVADDPGRPLVVHAVGHRLYPPVMAEAWPEGPAGSRLVVIGEGLDGALLQRRFAALAGPARLPGLGG</sequence>
<dbReference type="Gene3D" id="3.40.50.300">
    <property type="entry name" value="P-loop containing nucleotide triphosphate hydrolases"/>
    <property type="match status" value="1"/>
</dbReference>
<protein>
    <submittedName>
        <fullName evidence="8">GTP-binding protein</fullName>
    </submittedName>
</protein>
<dbReference type="RefSeq" id="WP_080620067.1">
    <property type="nucleotide sequence ID" value="NZ_CAWMZI010000003.1"/>
</dbReference>
<dbReference type="SMART" id="SM00833">
    <property type="entry name" value="CobW_C"/>
    <property type="match status" value="1"/>
</dbReference>
<dbReference type="InterPro" id="IPR051316">
    <property type="entry name" value="Zinc-reg_GTPase_activator"/>
</dbReference>
<evidence type="ECO:0000256" key="5">
    <source>
        <dbReference type="ARBA" id="ARBA00045658"/>
    </source>
</evidence>
<dbReference type="InterPro" id="IPR011629">
    <property type="entry name" value="CobW-like_C"/>
</dbReference>
<dbReference type="eggNOG" id="COG0523">
    <property type="taxonomic scope" value="Bacteria"/>
</dbReference>
<gene>
    <name evidence="8" type="ORF">A6J80_00605</name>
</gene>
<keyword evidence="1" id="KW-0547">Nucleotide-binding</keyword>
<geneLocation type="plasmid" evidence="8 9">
    <name>unnamed2</name>
</geneLocation>
<evidence type="ECO:0000256" key="2">
    <source>
        <dbReference type="ARBA" id="ARBA00022801"/>
    </source>
</evidence>
<dbReference type="Pfam" id="PF07683">
    <property type="entry name" value="CobW_C"/>
    <property type="match status" value="1"/>
</dbReference>
<dbReference type="AlphaFoldDB" id="A0A1V0GMI4"/>
<evidence type="ECO:0000256" key="6">
    <source>
        <dbReference type="ARBA" id="ARBA00049117"/>
    </source>
</evidence>
<evidence type="ECO:0000256" key="4">
    <source>
        <dbReference type="ARBA" id="ARBA00034320"/>
    </source>
</evidence>
<keyword evidence="9" id="KW-1185">Reference proteome</keyword>
<dbReference type="GO" id="GO:0016787">
    <property type="term" value="F:hydrolase activity"/>
    <property type="evidence" value="ECO:0007669"/>
    <property type="project" value="UniProtKB-KW"/>
</dbReference>
<dbReference type="InterPro" id="IPR036627">
    <property type="entry name" value="CobW-likC_sf"/>
</dbReference>
<keyword evidence="2" id="KW-0378">Hydrolase</keyword>
<keyword evidence="3" id="KW-0143">Chaperone</keyword>
<keyword evidence="8" id="KW-0614">Plasmid</keyword>
<dbReference type="PANTHER" id="PTHR13748">
    <property type="entry name" value="COBW-RELATED"/>
    <property type="match status" value="1"/>
</dbReference>
<evidence type="ECO:0000259" key="7">
    <source>
        <dbReference type="SMART" id="SM00833"/>
    </source>
</evidence>
<dbReference type="GO" id="GO:0005737">
    <property type="term" value="C:cytoplasm"/>
    <property type="evidence" value="ECO:0007669"/>
    <property type="project" value="TreeGrafter"/>
</dbReference>
<dbReference type="Pfam" id="PF02492">
    <property type="entry name" value="cobW"/>
    <property type="match status" value="1"/>
</dbReference>
<organism evidence="8 9">
    <name type="scientific">Paracoccus yeei</name>
    <dbReference type="NCBI Taxonomy" id="147645"/>
    <lineage>
        <taxon>Bacteria</taxon>
        <taxon>Pseudomonadati</taxon>
        <taxon>Pseudomonadota</taxon>
        <taxon>Alphaproteobacteria</taxon>
        <taxon>Rhodobacterales</taxon>
        <taxon>Paracoccaceae</taxon>
        <taxon>Paracoccus</taxon>
    </lineage>
</organism>
<dbReference type="InterPro" id="IPR027417">
    <property type="entry name" value="P-loop_NTPase"/>
</dbReference>
<evidence type="ECO:0000313" key="8">
    <source>
        <dbReference type="EMBL" id="ARC35045.1"/>
    </source>
</evidence>
<dbReference type="SUPFAM" id="SSF90002">
    <property type="entry name" value="Hypothetical protein YjiA, C-terminal domain"/>
    <property type="match status" value="1"/>
</dbReference>